<keyword evidence="1" id="KW-1133">Transmembrane helix</keyword>
<dbReference type="AlphaFoldDB" id="A0A0C3DGX1"/>
<keyword evidence="1" id="KW-0812">Transmembrane</keyword>
<proteinExistence type="predicted"/>
<reference evidence="3" key="2">
    <citation type="submission" date="2015-01" db="EMBL/GenBank/DDBJ databases">
        <title>Evolutionary Origins and Diversification of the Mycorrhizal Mutualists.</title>
        <authorList>
            <consortium name="DOE Joint Genome Institute"/>
            <consortium name="Mycorrhizal Genomics Consortium"/>
            <person name="Kohler A."/>
            <person name="Kuo A."/>
            <person name="Nagy L.G."/>
            <person name="Floudas D."/>
            <person name="Copeland A."/>
            <person name="Barry K.W."/>
            <person name="Cichocki N."/>
            <person name="Veneault-Fourrey C."/>
            <person name="LaButti K."/>
            <person name="Lindquist E.A."/>
            <person name="Lipzen A."/>
            <person name="Lundell T."/>
            <person name="Morin E."/>
            <person name="Murat C."/>
            <person name="Riley R."/>
            <person name="Ohm R."/>
            <person name="Sun H."/>
            <person name="Tunlid A."/>
            <person name="Henrissat B."/>
            <person name="Grigoriev I.V."/>
            <person name="Hibbett D.S."/>
            <person name="Martin F."/>
        </authorList>
    </citation>
    <scope>NUCLEOTIDE SEQUENCE [LARGE SCALE GENOMIC DNA]</scope>
    <source>
        <strain evidence="3">Foug A</strain>
    </source>
</reference>
<dbReference type="Proteomes" id="UP000053989">
    <property type="component" value="Unassembled WGS sequence"/>
</dbReference>
<name>A0A0C3DGX1_9AGAM</name>
<protein>
    <submittedName>
        <fullName evidence="2">Uncharacterized protein</fullName>
    </submittedName>
</protein>
<keyword evidence="1" id="KW-0472">Membrane</keyword>
<feature type="transmembrane region" description="Helical" evidence="1">
    <location>
        <begin position="20"/>
        <end position="38"/>
    </location>
</feature>
<evidence type="ECO:0000313" key="3">
    <source>
        <dbReference type="Proteomes" id="UP000053989"/>
    </source>
</evidence>
<keyword evidence="3" id="KW-1185">Reference proteome</keyword>
<gene>
    <name evidence="2" type="ORF">SCLCIDRAFT_973120</name>
</gene>
<feature type="transmembrane region" description="Helical" evidence="1">
    <location>
        <begin position="50"/>
        <end position="70"/>
    </location>
</feature>
<dbReference type="HOGENOM" id="CLU_2005280_0_0_1"/>
<dbReference type="InParanoid" id="A0A0C3DGX1"/>
<evidence type="ECO:0000313" key="2">
    <source>
        <dbReference type="EMBL" id="KIM59955.1"/>
    </source>
</evidence>
<sequence length="124" mass="13882">MKSPTIFTRCPQCPRHKHSILLILGHAIRISFMIISLQGFKYGKVIDNVIVIRMGLVHMSCVGNRGILMLRVGESAKKPRKTSSTPATSLLSLFRLTVSFRLNSGFKWMNFAVSFTTVCLIVRG</sequence>
<evidence type="ECO:0000256" key="1">
    <source>
        <dbReference type="SAM" id="Phobius"/>
    </source>
</evidence>
<reference evidence="2 3" key="1">
    <citation type="submission" date="2014-04" db="EMBL/GenBank/DDBJ databases">
        <authorList>
            <consortium name="DOE Joint Genome Institute"/>
            <person name="Kuo A."/>
            <person name="Kohler A."/>
            <person name="Nagy L.G."/>
            <person name="Floudas D."/>
            <person name="Copeland A."/>
            <person name="Barry K.W."/>
            <person name="Cichocki N."/>
            <person name="Veneault-Fourrey C."/>
            <person name="LaButti K."/>
            <person name="Lindquist E.A."/>
            <person name="Lipzen A."/>
            <person name="Lundell T."/>
            <person name="Morin E."/>
            <person name="Murat C."/>
            <person name="Sun H."/>
            <person name="Tunlid A."/>
            <person name="Henrissat B."/>
            <person name="Grigoriev I.V."/>
            <person name="Hibbett D.S."/>
            <person name="Martin F."/>
            <person name="Nordberg H.P."/>
            <person name="Cantor M.N."/>
            <person name="Hua S.X."/>
        </authorList>
    </citation>
    <scope>NUCLEOTIDE SEQUENCE [LARGE SCALE GENOMIC DNA]</scope>
    <source>
        <strain evidence="2 3">Foug A</strain>
    </source>
</reference>
<accession>A0A0C3DGX1</accession>
<organism evidence="2 3">
    <name type="scientific">Scleroderma citrinum Foug A</name>
    <dbReference type="NCBI Taxonomy" id="1036808"/>
    <lineage>
        <taxon>Eukaryota</taxon>
        <taxon>Fungi</taxon>
        <taxon>Dikarya</taxon>
        <taxon>Basidiomycota</taxon>
        <taxon>Agaricomycotina</taxon>
        <taxon>Agaricomycetes</taxon>
        <taxon>Agaricomycetidae</taxon>
        <taxon>Boletales</taxon>
        <taxon>Sclerodermatineae</taxon>
        <taxon>Sclerodermataceae</taxon>
        <taxon>Scleroderma</taxon>
    </lineage>
</organism>
<dbReference type="EMBL" id="KN822067">
    <property type="protein sequence ID" value="KIM59955.1"/>
    <property type="molecule type" value="Genomic_DNA"/>
</dbReference>